<feature type="region of interest" description="Disordered" evidence="1">
    <location>
        <begin position="267"/>
        <end position="296"/>
    </location>
</feature>
<dbReference type="AlphaFoldDB" id="Q7RDV2"/>
<organism evidence="3 4">
    <name type="scientific">Plasmodium yoelii yoelii</name>
    <dbReference type="NCBI Taxonomy" id="73239"/>
    <lineage>
        <taxon>Eukaryota</taxon>
        <taxon>Sar</taxon>
        <taxon>Alveolata</taxon>
        <taxon>Apicomplexa</taxon>
        <taxon>Aconoidasida</taxon>
        <taxon>Haemosporida</taxon>
        <taxon>Plasmodiidae</taxon>
        <taxon>Plasmodium</taxon>
        <taxon>Plasmodium (Vinckeia)</taxon>
    </lineage>
</organism>
<dbReference type="Proteomes" id="UP000008553">
    <property type="component" value="Unassembled WGS sequence"/>
</dbReference>
<protein>
    <submittedName>
        <fullName evidence="3">Yir1 protein</fullName>
    </submittedName>
</protein>
<feature type="transmembrane region" description="Helical" evidence="2">
    <location>
        <begin position="6"/>
        <end position="24"/>
    </location>
</feature>
<gene>
    <name evidence="3" type="ORF">PY05318</name>
</gene>
<evidence type="ECO:0000256" key="1">
    <source>
        <dbReference type="SAM" id="MobiDB-lite"/>
    </source>
</evidence>
<dbReference type="EMBL" id="AABL01001677">
    <property type="protein sequence ID" value="EAA17326.1"/>
    <property type="molecule type" value="Genomic_DNA"/>
</dbReference>
<keyword evidence="2" id="KW-0812">Transmembrane</keyword>
<sequence length="364" mass="42330">MTIYILLRIILIMNFLIVSIFACGRFDTLRIYLPDDLNNSKTLDFHKNDNLKKYCSNGDSGDTECNTEADKINAGCLWLFEQNIVNRISTLTKDHSEVFIVYVMIWLGHMLNLKKDDKIKNLNDFYDVHIKNNTHYTYCKKNNSDCSNTLKGITGYTNFKELIEKNEYLMNVGINDMSNFYDAFKPLCNMYTELNAHNTEDKRYLENAKKFGEKYEKLRNNSNNTKGSPYYQVLSTLSNYYNNFKDFCNINNVNCSDIPSLPDINTTQNSVHSSQQVSERTVQKIAQSSEDTSSSSSITNKLIPVLSIIVAIPIFLGIFYKVNNKEFINYFHYKYPNVNKQIIRFLTFYISIRYSDFGNDLKNI</sequence>
<name>Q7RDV2_PLAYO</name>
<keyword evidence="2" id="KW-0472">Membrane</keyword>
<proteinExistence type="predicted"/>
<dbReference type="InterPro" id="IPR006477">
    <property type="entry name" value="Yir_bir_cir"/>
</dbReference>
<accession>Q7RDV2</accession>
<feature type="compositionally biased region" description="Polar residues" evidence="1">
    <location>
        <begin position="267"/>
        <end position="287"/>
    </location>
</feature>
<dbReference type="NCBIfam" id="TIGR01590">
    <property type="entry name" value="yir-bir-cir_Pla"/>
    <property type="match status" value="1"/>
</dbReference>
<evidence type="ECO:0000256" key="2">
    <source>
        <dbReference type="SAM" id="Phobius"/>
    </source>
</evidence>
<comment type="caution">
    <text evidence="3">The sequence shown here is derived from an EMBL/GenBank/DDBJ whole genome shotgun (WGS) entry which is preliminary data.</text>
</comment>
<reference evidence="3 4" key="1">
    <citation type="journal article" date="2002" name="Nature">
        <title>Genome sequence and comparative analysis of the model rodent malaria parasite Plasmodium yoelii yoelii.</title>
        <authorList>
            <person name="Carlton J.M."/>
            <person name="Angiuoli S.V."/>
            <person name="Suh B.B."/>
            <person name="Kooij T.W."/>
            <person name="Pertea M."/>
            <person name="Silva J.C."/>
            <person name="Ermolaeva M.D."/>
            <person name="Allen J.E."/>
            <person name="Selengut J.D."/>
            <person name="Koo H.L."/>
            <person name="Peterson J.D."/>
            <person name="Pop M."/>
            <person name="Kosack D.S."/>
            <person name="Shumway M.F."/>
            <person name="Bidwell S.L."/>
            <person name="Shallom S.J."/>
            <person name="van Aken S.E."/>
            <person name="Riedmuller S.B."/>
            <person name="Feldblyum T.V."/>
            <person name="Cho J.K."/>
            <person name="Quackenbush J."/>
            <person name="Sedegah M."/>
            <person name="Shoaibi A."/>
            <person name="Cummings L.M."/>
            <person name="Florens L."/>
            <person name="Yates J.R."/>
            <person name="Raine J.D."/>
            <person name="Sinden R.E."/>
            <person name="Harris M.A."/>
            <person name="Cunningham D.A."/>
            <person name="Preiser P.R."/>
            <person name="Bergman L.W."/>
            <person name="Vaidya A.B."/>
            <person name="van Lin L.H."/>
            <person name="Janse C.J."/>
            <person name="Waters A.P."/>
            <person name="Smith H.O."/>
            <person name="White O.R."/>
            <person name="Salzberg S.L."/>
            <person name="Venter J.C."/>
            <person name="Fraser C.M."/>
            <person name="Hoffman S.L."/>
            <person name="Gardner M.J."/>
            <person name="Carucci D.J."/>
        </authorList>
    </citation>
    <scope>NUCLEOTIDE SEQUENCE [LARGE SCALE GENOMIC DNA]</scope>
    <source>
        <strain evidence="3 4">17XNL</strain>
    </source>
</reference>
<keyword evidence="4" id="KW-1185">Reference proteome</keyword>
<dbReference type="InParanoid" id="Q7RDV2"/>
<dbReference type="Pfam" id="PF06022">
    <property type="entry name" value="Cir_Bir_Yir"/>
    <property type="match status" value="1"/>
</dbReference>
<dbReference type="PaxDb" id="73239-Q7RDV2"/>
<evidence type="ECO:0000313" key="4">
    <source>
        <dbReference type="Proteomes" id="UP000008553"/>
    </source>
</evidence>
<feature type="transmembrane region" description="Helical" evidence="2">
    <location>
        <begin position="302"/>
        <end position="320"/>
    </location>
</feature>
<evidence type="ECO:0000313" key="3">
    <source>
        <dbReference type="EMBL" id="EAA17326.1"/>
    </source>
</evidence>
<keyword evidence="2" id="KW-1133">Transmembrane helix</keyword>